<gene>
    <name evidence="1" type="ORF">BI308_07070</name>
</gene>
<dbReference type="STRING" id="1925591.BI308_07070"/>
<dbReference type="SUPFAM" id="SSF55811">
    <property type="entry name" value="Nudix"/>
    <property type="match status" value="1"/>
</dbReference>
<reference evidence="1" key="1">
    <citation type="submission" date="2016-10" db="EMBL/GenBank/DDBJ databases">
        <title>CRISPR-Cas defence system in Roseofilum reptotaenium: evidence of a bacteriophage-cyanobacterium arms race in the coral black band disease.</title>
        <authorList>
            <person name="Buerger P."/>
            <person name="Wood-Charlson E.M."/>
            <person name="Weynberg K.D."/>
            <person name="Willis B."/>
            <person name="Van Oppen M.J."/>
        </authorList>
    </citation>
    <scope>NUCLEOTIDE SEQUENCE [LARGE SCALE GENOMIC DNA]</scope>
    <source>
        <strain evidence="1">AO1-A</strain>
    </source>
</reference>
<dbReference type="Gene3D" id="3.90.79.10">
    <property type="entry name" value="Nucleoside Triphosphate Pyrophosphohydrolase"/>
    <property type="match status" value="1"/>
</dbReference>
<sequence>MQRTIAQLQQEIQSGESVIQEGIRYIQVACVRVTYLPAELQLFEAYQILDQGDTRKRDLAGVSEKLKSGEEPIQAAMRGIREELDLTLSSDRFLSLGTELCQKISKGYNLPTVYTLHKFSLELNQEEFDRIAPIYISQEADKTTVFKWMPITPITLTPASLTQLQTSPLSDRPCP</sequence>
<dbReference type="PANTHER" id="PTHR36395:SF1">
    <property type="entry name" value="RING-H2 ZINC FINGER PROTEIN"/>
    <property type="match status" value="1"/>
</dbReference>
<evidence type="ECO:0008006" key="3">
    <source>
        <dbReference type="Google" id="ProtNLM"/>
    </source>
</evidence>
<dbReference type="AlphaFoldDB" id="A0A1L9QUR2"/>
<accession>A0A1L9QUR2</accession>
<evidence type="ECO:0000313" key="1">
    <source>
        <dbReference type="EMBL" id="OJJ26366.1"/>
    </source>
</evidence>
<evidence type="ECO:0000313" key="2">
    <source>
        <dbReference type="Proteomes" id="UP000183940"/>
    </source>
</evidence>
<name>A0A1L9QUR2_9CYAN</name>
<organism evidence="1 2">
    <name type="scientific">Roseofilum reptotaenium AO1-A</name>
    <dbReference type="NCBI Taxonomy" id="1925591"/>
    <lineage>
        <taxon>Bacteria</taxon>
        <taxon>Bacillati</taxon>
        <taxon>Cyanobacteriota</taxon>
        <taxon>Cyanophyceae</taxon>
        <taxon>Desertifilales</taxon>
        <taxon>Desertifilaceae</taxon>
        <taxon>Roseofilum</taxon>
    </lineage>
</organism>
<dbReference type="EMBL" id="MLAW01000008">
    <property type="protein sequence ID" value="OJJ26366.1"/>
    <property type="molecule type" value="Genomic_DNA"/>
</dbReference>
<keyword evidence="2" id="KW-1185">Reference proteome</keyword>
<proteinExistence type="predicted"/>
<comment type="caution">
    <text evidence="1">The sequence shown here is derived from an EMBL/GenBank/DDBJ whole genome shotgun (WGS) entry which is preliminary data.</text>
</comment>
<protein>
    <recommendedName>
        <fullName evidence="3">Nudix hydrolase domain-containing protein</fullName>
    </recommendedName>
</protein>
<dbReference type="PANTHER" id="PTHR36395">
    <property type="entry name" value="RING-H2 ZINC FINGER PROTEIN"/>
    <property type="match status" value="1"/>
</dbReference>
<dbReference type="InterPro" id="IPR015797">
    <property type="entry name" value="NUDIX_hydrolase-like_dom_sf"/>
</dbReference>
<dbReference type="Proteomes" id="UP000183940">
    <property type="component" value="Unassembled WGS sequence"/>
</dbReference>